<evidence type="ECO:0000313" key="2">
    <source>
        <dbReference type="EMBL" id="KAG0724502.1"/>
    </source>
</evidence>
<dbReference type="AlphaFoldDB" id="A0A8J5CZW5"/>
<accession>A0A8J5CZW5</accession>
<organism evidence="2 3">
    <name type="scientific">Chionoecetes opilio</name>
    <name type="common">Atlantic snow crab</name>
    <name type="synonym">Cancer opilio</name>
    <dbReference type="NCBI Taxonomy" id="41210"/>
    <lineage>
        <taxon>Eukaryota</taxon>
        <taxon>Metazoa</taxon>
        <taxon>Ecdysozoa</taxon>
        <taxon>Arthropoda</taxon>
        <taxon>Crustacea</taxon>
        <taxon>Multicrustacea</taxon>
        <taxon>Malacostraca</taxon>
        <taxon>Eumalacostraca</taxon>
        <taxon>Eucarida</taxon>
        <taxon>Decapoda</taxon>
        <taxon>Pleocyemata</taxon>
        <taxon>Brachyura</taxon>
        <taxon>Eubrachyura</taxon>
        <taxon>Majoidea</taxon>
        <taxon>Majidae</taxon>
        <taxon>Chionoecetes</taxon>
    </lineage>
</organism>
<name>A0A8J5CZW5_CHIOP</name>
<feature type="region of interest" description="Disordered" evidence="1">
    <location>
        <begin position="110"/>
        <end position="133"/>
    </location>
</feature>
<feature type="region of interest" description="Disordered" evidence="1">
    <location>
        <begin position="32"/>
        <end position="56"/>
    </location>
</feature>
<protein>
    <submittedName>
        <fullName evidence="2">Uncharacterized protein</fullName>
    </submittedName>
</protein>
<sequence>MTISTKRPKAAQSRAVSGLHCKTWTTNKLGSSRSCAEKASSTPIPRPGWIGKTSGQRRHSCRGIAVITTTRSEELSSSGVQRRLTQDEEQLAFSPPELSLVIARSSRTPEDHGCWCGGPQESRALSRTGLGAL</sequence>
<proteinExistence type="predicted"/>
<comment type="caution">
    <text evidence="2">The sequence shown here is derived from an EMBL/GenBank/DDBJ whole genome shotgun (WGS) entry which is preliminary data.</text>
</comment>
<keyword evidence="3" id="KW-1185">Reference proteome</keyword>
<dbReference type="Proteomes" id="UP000770661">
    <property type="component" value="Unassembled WGS sequence"/>
</dbReference>
<feature type="compositionally biased region" description="Polar residues" evidence="1">
    <location>
        <begin position="32"/>
        <end position="43"/>
    </location>
</feature>
<evidence type="ECO:0000313" key="3">
    <source>
        <dbReference type="Proteomes" id="UP000770661"/>
    </source>
</evidence>
<evidence type="ECO:0000256" key="1">
    <source>
        <dbReference type="SAM" id="MobiDB-lite"/>
    </source>
</evidence>
<dbReference type="EMBL" id="JACEEZ010006826">
    <property type="protein sequence ID" value="KAG0724502.1"/>
    <property type="molecule type" value="Genomic_DNA"/>
</dbReference>
<gene>
    <name evidence="2" type="ORF">GWK47_005050</name>
</gene>
<reference evidence="2" key="1">
    <citation type="submission" date="2020-07" db="EMBL/GenBank/DDBJ databases">
        <title>The High-quality genome of the commercially important snow crab, Chionoecetes opilio.</title>
        <authorList>
            <person name="Jeong J.-H."/>
            <person name="Ryu S."/>
        </authorList>
    </citation>
    <scope>NUCLEOTIDE SEQUENCE</scope>
    <source>
        <strain evidence="2">MADBK_172401_WGS</strain>
        <tissue evidence="2">Digestive gland</tissue>
    </source>
</reference>